<accession>A0A0C1ZJU7</accession>
<evidence type="ECO:0000313" key="2">
    <source>
        <dbReference type="Proteomes" id="UP000031586"/>
    </source>
</evidence>
<reference evidence="1 2" key="1">
    <citation type="submission" date="2014-07" db="EMBL/GenBank/DDBJ databases">
        <title>Unique and conserved regions in Vibrio harveyi and related species in comparison with the shrimp pathogen Vibrio harveyi CAIM 1792.</title>
        <authorList>
            <person name="Espinoza-Valles I."/>
            <person name="Vora G."/>
            <person name="Leekitcharoenphon P."/>
            <person name="Ussery D."/>
            <person name="Hoj L."/>
            <person name="Gomez-Gil B."/>
        </authorList>
    </citation>
    <scope>NUCLEOTIDE SEQUENCE [LARGE SCALE GENOMIC DNA]</scope>
    <source>
        <strain evidence="2">CAIM 1854 / LMG 25443</strain>
    </source>
</reference>
<proteinExistence type="predicted"/>
<organism evidence="1 2">
    <name type="scientific">Vibrio owensii CAIM 1854 = LMG 25443</name>
    <dbReference type="NCBI Taxonomy" id="1229493"/>
    <lineage>
        <taxon>Bacteria</taxon>
        <taxon>Pseudomonadati</taxon>
        <taxon>Pseudomonadota</taxon>
        <taxon>Gammaproteobacteria</taxon>
        <taxon>Vibrionales</taxon>
        <taxon>Vibrionaceae</taxon>
        <taxon>Vibrio</taxon>
    </lineage>
</organism>
<evidence type="ECO:0000313" key="1">
    <source>
        <dbReference type="EMBL" id="KIF53456.1"/>
    </source>
</evidence>
<dbReference type="EMBL" id="JPRD01000015">
    <property type="protein sequence ID" value="KIF53456.1"/>
    <property type="molecule type" value="Genomic_DNA"/>
</dbReference>
<dbReference type="RefSeq" id="WP_020198074.1">
    <property type="nucleotide sequence ID" value="NZ_BAOH01000208.1"/>
</dbReference>
<dbReference type="PATRIC" id="fig|1229493.5.peg.1320"/>
<dbReference type="Proteomes" id="UP000031586">
    <property type="component" value="Unassembled WGS sequence"/>
</dbReference>
<sequence>MTLTTTDHKNYALSLVYLVEGINNPSELSEDMAIGGHYELLEHLYEEVVPIAERLWIEMTGEEDAIVKLYEFYPKLGALLSEHKPESNTDIERTIKLAIDNYTK</sequence>
<comment type="caution">
    <text evidence="1">The sequence shown here is derived from an EMBL/GenBank/DDBJ whole genome shotgun (WGS) entry which is preliminary data.</text>
</comment>
<protein>
    <submittedName>
        <fullName evidence="1">Uncharacterized protein</fullName>
    </submittedName>
</protein>
<name>A0A0C1ZJU7_9VIBR</name>
<gene>
    <name evidence="1" type="ORF">H735_11130</name>
</gene>
<dbReference type="AlphaFoldDB" id="A0A0C1ZJU7"/>